<evidence type="ECO:0000313" key="3">
    <source>
        <dbReference type="Proteomes" id="UP000004105"/>
    </source>
</evidence>
<dbReference type="Proteomes" id="UP000004105">
    <property type="component" value="Unassembled WGS sequence"/>
</dbReference>
<evidence type="ECO:0000313" key="2">
    <source>
        <dbReference type="EMBL" id="EGF11344.1"/>
    </source>
</evidence>
<reference evidence="2 3" key="1">
    <citation type="submission" date="2011-02" db="EMBL/GenBank/DDBJ databases">
        <authorList>
            <person name="Muzny D."/>
            <person name="Qin X."/>
            <person name="Deng J."/>
            <person name="Jiang H."/>
            <person name="Liu Y."/>
            <person name="Qu J."/>
            <person name="Song X.-Z."/>
            <person name="Zhang L."/>
            <person name="Thornton R."/>
            <person name="Coyle M."/>
            <person name="Francisco L."/>
            <person name="Jackson L."/>
            <person name="Javaid M."/>
            <person name="Korchina V."/>
            <person name="Kovar C."/>
            <person name="Mata R."/>
            <person name="Mathew T."/>
            <person name="Ngo R."/>
            <person name="Nguyen L."/>
            <person name="Nguyen N."/>
            <person name="Okwuonu G."/>
            <person name="Ongeri F."/>
            <person name="Pham C."/>
            <person name="Simmons D."/>
            <person name="Wilczek-Boney K."/>
            <person name="Hale W."/>
            <person name="Jakkamsetti A."/>
            <person name="Pham P."/>
            <person name="Ruth R."/>
            <person name="San Lucas F."/>
            <person name="Warren J."/>
            <person name="Zhang J."/>
            <person name="Zhao Z."/>
            <person name="Zhou C."/>
            <person name="Zhu D."/>
            <person name="Lee S."/>
            <person name="Bess C."/>
            <person name="Blankenburg K."/>
            <person name="Forbes L."/>
            <person name="Fu Q."/>
            <person name="Gubbala S."/>
            <person name="Hirani K."/>
            <person name="Jayaseelan J.C."/>
            <person name="Lara F."/>
            <person name="Munidasa M."/>
            <person name="Palculict T."/>
            <person name="Patil S."/>
            <person name="Pu L.-L."/>
            <person name="Saada N."/>
            <person name="Tang L."/>
            <person name="Weissenberger G."/>
            <person name="Zhu Y."/>
            <person name="Hemphill L."/>
            <person name="Shang Y."/>
            <person name="Youmans B."/>
            <person name="Ayvaz T."/>
            <person name="Ross M."/>
            <person name="Santibanez J."/>
            <person name="Aqrawi P."/>
            <person name="Gross S."/>
            <person name="Joshi V."/>
            <person name="Fowler G."/>
            <person name="Nazareth L."/>
            <person name="Reid J."/>
            <person name="Worley K."/>
            <person name="Petrosino J."/>
            <person name="Highlander S."/>
            <person name="Gibbs R."/>
        </authorList>
    </citation>
    <scope>NUCLEOTIDE SEQUENCE [LARGE SCALE GENOMIC DNA]</scope>
    <source>
        <strain evidence="2 3">ATCC BAA-1200</strain>
    </source>
</reference>
<dbReference type="AlphaFoldDB" id="F2BB84"/>
<keyword evidence="1" id="KW-0732">Signal</keyword>
<keyword evidence="3" id="KW-1185">Reference proteome</keyword>
<protein>
    <recommendedName>
        <fullName evidence="4">DUF4189 domain-containing protein</fullName>
    </recommendedName>
</protein>
<organism evidence="2 3">
    <name type="scientific">Neisseria bacilliformis ATCC BAA-1200</name>
    <dbReference type="NCBI Taxonomy" id="888742"/>
    <lineage>
        <taxon>Bacteria</taxon>
        <taxon>Pseudomonadati</taxon>
        <taxon>Pseudomonadota</taxon>
        <taxon>Betaproteobacteria</taxon>
        <taxon>Neisseriales</taxon>
        <taxon>Neisseriaceae</taxon>
        <taxon>Neisseria</taxon>
    </lineage>
</organism>
<dbReference type="STRING" id="267212.GCA_001063965_00461"/>
<accession>F2BB84</accession>
<gene>
    <name evidence="2" type="ORF">HMPREF9123_0988</name>
</gene>
<dbReference type="RefSeq" id="WP_007341998.1">
    <property type="nucleotide sequence ID" value="NZ_GL878494.1"/>
</dbReference>
<dbReference type="HOGENOM" id="CLU_1228829_0_0_4"/>
<proteinExistence type="predicted"/>
<evidence type="ECO:0008006" key="4">
    <source>
        <dbReference type="Google" id="ProtNLM"/>
    </source>
</evidence>
<comment type="caution">
    <text evidence="2">The sequence shown here is derived from an EMBL/GenBank/DDBJ whole genome shotgun (WGS) entry which is preliminary data.</text>
</comment>
<sequence>MIKPSHILVCALTAALYAAPAAADCYCPQGGILHSGAGVCMIPDGKGGMVPIGHATCTSNNVQPYSGQPYRYPYLSRGLGNIKVDPPKPGHVVGILEPDGLHGSLGGGSGSSGKPPATFADARSQALRLCNETARNGGRAQCSPKAVFLRETSPVCIAAARSGGAGKARFSVVRYLDSTSDNSERGAGERLPKMTDAAAQAQALQQCNAQYGNCRLVETWPECKL</sequence>
<feature type="chain" id="PRO_5003274119" description="DUF4189 domain-containing protein" evidence="1">
    <location>
        <begin position="24"/>
        <end position="225"/>
    </location>
</feature>
<name>F2BB84_9NEIS</name>
<feature type="signal peptide" evidence="1">
    <location>
        <begin position="1"/>
        <end position="23"/>
    </location>
</feature>
<dbReference type="OrthoDB" id="9984558at2"/>
<evidence type="ECO:0000256" key="1">
    <source>
        <dbReference type="SAM" id="SignalP"/>
    </source>
</evidence>
<dbReference type="EMBL" id="AFAY01000020">
    <property type="protein sequence ID" value="EGF11344.1"/>
    <property type="molecule type" value="Genomic_DNA"/>
</dbReference>